<dbReference type="Proteomes" id="UP000193067">
    <property type="component" value="Unassembled WGS sequence"/>
</dbReference>
<name>A0A1Y2IK81_TRAC3</name>
<proteinExistence type="predicted"/>
<evidence type="ECO:0000313" key="3">
    <source>
        <dbReference type="Proteomes" id="UP000193067"/>
    </source>
</evidence>
<evidence type="ECO:0000313" key="2">
    <source>
        <dbReference type="EMBL" id="OSD00641.1"/>
    </source>
</evidence>
<evidence type="ECO:0000256" key="1">
    <source>
        <dbReference type="SAM" id="MobiDB-lite"/>
    </source>
</evidence>
<reference evidence="2 3" key="1">
    <citation type="journal article" date="2015" name="Biotechnol. Biofuels">
        <title>Enhanced degradation of softwood versus hardwood by the white-rot fungus Pycnoporus coccineus.</title>
        <authorList>
            <person name="Couturier M."/>
            <person name="Navarro D."/>
            <person name="Chevret D."/>
            <person name="Henrissat B."/>
            <person name="Piumi F."/>
            <person name="Ruiz-Duenas F.J."/>
            <person name="Martinez A.T."/>
            <person name="Grigoriev I.V."/>
            <person name="Riley R."/>
            <person name="Lipzen A."/>
            <person name="Berrin J.G."/>
            <person name="Master E.R."/>
            <person name="Rosso M.N."/>
        </authorList>
    </citation>
    <scope>NUCLEOTIDE SEQUENCE [LARGE SCALE GENOMIC DNA]</scope>
    <source>
        <strain evidence="2 3">BRFM310</strain>
    </source>
</reference>
<gene>
    <name evidence="2" type="ORF">PYCCODRAFT_1437239</name>
</gene>
<protein>
    <submittedName>
        <fullName evidence="2">Uncharacterized protein</fullName>
    </submittedName>
</protein>
<accession>A0A1Y2IK81</accession>
<organism evidence="2 3">
    <name type="scientific">Trametes coccinea (strain BRFM310)</name>
    <name type="common">Pycnoporus coccineus</name>
    <dbReference type="NCBI Taxonomy" id="1353009"/>
    <lineage>
        <taxon>Eukaryota</taxon>
        <taxon>Fungi</taxon>
        <taxon>Dikarya</taxon>
        <taxon>Basidiomycota</taxon>
        <taxon>Agaricomycotina</taxon>
        <taxon>Agaricomycetes</taxon>
        <taxon>Polyporales</taxon>
        <taxon>Polyporaceae</taxon>
        <taxon>Trametes</taxon>
    </lineage>
</organism>
<feature type="compositionally biased region" description="Basic and acidic residues" evidence="1">
    <location>
        <begin position="1"/>
        <end position="21"/>
    </location>
</feature>
<keyword evidence="3" id="KW-1185">Reference proteome</keyword>
<feature type="region of interest" description="Disordered" evidence="1">
    <location>
        <begin position="1"/>
        <end position="38"/>
    </location>
</feature>
<dbReference type="EMBL" id="KZ084117">
    <property type="protein sequence ID" value="OSD00641.1"/>
    <property type="molecule type" value="Genomic_DNA"/>
</dbReference>
<dbReference type="AlphaFoldDB" id="A0A1Y2IK81"/>
<sequence length="118" mass="13567">MGSPRFADRRRTHCGENEHRSIPQSTGTRREILLGPTKCTGSKETYTYAGHDSLPHHRTRRVCAGHVKRIYADSAKGDRADDATGKTILRIPRELYLSGLVRFLRRRRGRGRCGHLWW</sequence>